<protein>
    <recommendedName>
        <fullName evidence="3">DUF551 domain-containing protein</fullName>
    </recommendedName>
</protein>
<keyword evidence="1" id="KW-0812">Transmembrane</keyword>
<evidence type="ECO:0008006" key="3">
    <source>
        <dbReference type="Google" id="ProtNLM"/>
    </source>
</evidence>
<evidence type="ECO:0000313" key="2">
    <source>
        <dbReference type="EMBL" id="CAB4133882.1"/>
    </source>
</evidence>
<sequence length="104" mass="12223">MLEYIVIGLFFGYLGGWACELCIRGVARLRKPIIIQWEWKDINKFPIPEVRPELNSREILVTDGEQVDNIYLSCVHYNSKRQPVFGYEKRIITHWAEFPSPPIT</sequence>
<gene>
    <name evidence="2" type="ORF">UFOVP264_53</name>
</gene>
<reference evidence="2" key="1">
    <citation type="submission" date="2020-04" db="EMBL/GenBank/DDBJ databases">
        <authorList>
            <person name="Chiriac C."/>
            <person name="Salcher M."/>
            <person name="Ghai R."/>
            <person name="Kavagutti S V."/>
        </authorList>
    </citation>
    <scope>NUCLEOTIDE SEQUENCE</scope>
</reference>
<feature type="transmembrane region" description="Helical" evidence="1">
    <location>
        <begin position="6"/>
        <end position="27"/>
    </location>
</feature>
<dbReference type="EMBL" id="LR796277">
    <property type="protein sequence ID" value="CAB4133882.1"/>
    <property type="molecule type" value="Genomic_DNA"/>
</dbReference>
<name>A0A6J5LJZ9_9CAUD</name>
<accession>A0A6J5LJZ9</accession>
<organism evidence="2">
    <name type="scientific">uncultured Caudovirales phage</name>
    <dbReference type="NCBI Taxonomy" id="2100421"/>
    <lineage>
        <taxon>Viruses</taxon>
        <taxon>Duplodnaviria</taxon>
        <taxon>Heunggongvirae</taxon>
        <taxon>Uroviricota</taxon>
        <taxon>Caudoviricetes</taxon>
        <taxon>Peduoviridae</taxon>
        <taxon>Maltschvirus</taxon>
        <taxon>Maltschvirus maltsch</taxon>
    </lineage>
</organism>
<keyword evidence="1" id="KW-0472">Membrane</keyword>
<keyword evidence="1" id="KW-1133">Transmembrane helix</keyword>
<proteinExistence type="predicted"/>
<evidence type="ECO:0000256" key="1">
    <source>
        <dbReference type="SAM" id="Phobius"/>
    </source>
</evidence>